<dbReference type="EMBL" id="JBHMAJ010000003">
    <property type="protein sequence ID" value="MFB9823469.1"/>
    <property type="molecule type" value="Genomic_DNA"/>
</dbReference>
<dbReference type="Proteomes" id="UP001589595">
    <property type="component" value="Unassembled WGS sequence"/>
</dbReference>
<feature type="region of interest" description="Disordered" evidence="1">
    <location>
        <begin position="333"/>
        <end position="374"/>
    </location>
</feature>
<dbReference type="AlphaFoldDB" id="A0ABD5MM42"/>
<gene>
    <name evidence="4" type="ORF">ACFFOL_04625</name>
</gene>
<organism evidence="4 5">
    <name type="scientific">Halobaculum roseum</name>
    <dbReference type="NCBI Taxonomy" id="2175149"/>
    <lineage>
        <taxon>Archaea</taxon>
        <taxon>Methanobacteriati</taxon>
        <taxon>Methanobacteriota</taxon>
        <taxon>Stenosarchaea group</taxon>
        <taxon>Halobacteria</taxon>
        <taxon>Halobacteriales</taxon>
        <taxon>Haloferacaceae</taxon>
        <taxon>Halobaculum</taxon>
    </lineage>
</organism>
<comment type="caution">
    <text evidence="4">The sequence shown here is derived from an EMBL/GenBank/DDBJ whole genome shotgun (WGS) entry which is preliminary data.</text>
</comment>
<accession>A0ABD5MM42</accession>
<feature type="domain" description="DUF7347" evidence="2">
    <location>
        <begin position="47"/>
        <end position="125"/>
    </location>
</feature>
<protein>
    <submittedName>
        <fullName evidence="4">Winged helix-turn-helix domain-containing protein</fullName>
    </submittedName>
</protein>
<feature type="region of interest" description="Disordered" evidence="1">
    <location>
        <begin position="1"/>
        <end position="44"/>
    </location>
</feature>
<reference evidence="4" key="1">
    <citation type="submission" date="2024-09" db="EMBL/GenBank/DDBJ databases">
        <authorList>
            <person name="Sun Q."/>
        </authorList>
    </citation>
    <scope>NUCLEOTIDE SEQUENCE [LARGE SCALE GENOMIC DNA]</scope>
    <source>
        <strain evidence="4">JCM 31273</strain>
    </source>
</reference>
<dbReference type="RefSeq" id="WP_222922449.1">
    <property type="nucleotide sequence ID" value="NZ_CP082286.1"/>
</dbReference>
<dbReference type="Pfam" id="PF24042">
    <property type="entry name" value="DUF7351"/>
    <property type="match status" value="1"/>
</dbReference>
<dbReference type="InterPro" id="IPR011991">
    <property type="entry name" value="ArsR-like_HTH"/>
</dbReference>
<dbReference type="Gene3D" id="1.10.10.10">
    <property type="entry name" value="Winged helix-like DNA-binding domain superfamily/Winged helix DNA-binding domain"/>
    <property type="match status" value="1"/>
</dbReference>
<evidence type="ECO:0000313" key="4">
    <source>
        <dbReference type="EMBL" id="MFB9823469.1"/>
    </source>
</evidence>
<evidence type="ECO:0000313" key="5">
    <source>
        <dbReference type="Proteomes" id="UP001589595"/>
    </source>
</evidence>
<feature type="compositionally biased region" description="Basic and acidic residues" evidence="1">
    <location>
        <begin position="333"/>
        <end position="345"/>
    </location>
</feature>
<evidence type="ECO:0000256" key="1">
    <source>
        <dbReference type="SAM" id="MobiDB-lite"/>
    </source>
</evidence>
<dbReference type="CDD" id="cd00090">
    <property type="entry name" value="HTH_ARSR"/>
    <property type="match status" value="1"/>
</dbReference>
<dbReference type="Pfam" id="PF24038">
    <property type="entry name" value="DUF7347"/>
    <property type="match status" value="1"/>
</dbReference>
<dbReference type="GeneID" id="67209735"/>
<dbReference type="InterPro" id="IPR055775">
    <property type="entry name" value="DUF7351"/>
</dbReference>
<feature type="domain" description="DUF7351" evidence="3">
    <location>
        <begin position="144"/>
        <end position="331"/>
    </location>
</feature>
<name>A0ABD5MM42_9EURY</name>
<evidence type="ECO:0000259" key="2">
    <source>
        <dbReference type="Pfam" id="PF24038"/>
    </source>
</evidence>
<dbReference type="InterPro" id="IPR036388">
    <property type="entry name" value="WH-like_DNA-bd_sf"/>
</dbReference>
<feature type="compositionally biased region" description="Acidic residues" evidence="1">
    <location>
        <begin position="21"/>
        <end position="39"/>
    </location>
</feature>
<dbReference type="InterPro" id="IPR055771">
    <property type="entry name" value="DUF7347"/>
</dbReference>
<evidence type="ECO:0000259" key="3">
    <source>
        <dbReference type="Pfam" id="PF24042"/>
    </source>
</evidence>
<sequence length="374" mass="38772">MNDGHDASPGPEADGGVAANDADDPASDADAASPDEVDDAGASAVAPDDAFAALADETRLRTVRTLASADRPLGFTELFERVADDPDGPSAGFAYHLRQLTDRYVRTDDDGRYRPTFAGRQAARALDAGVYTERVDRDPEPVAGDCPVCGASALEARIADNHVAVACTDCATELLALPFPPGGVRDRDTDEVLPAFDAYHRARLRQLADGVCPDCAGRAEGKIAFVEPAELPDAAEAGDGTEDAPARPVVAGACADCDFRVRVPVSVALAEHPAVVAFCDDHGIDVRERPIWNLGSEWAEGVLSTDPPAVRVSVAGDGETLRLLVGDGPTVVETERVTAADDDRGGTGPTERSTEGGPEGDDADDQAATAAGSS</sequence>
<proteinExistence type="predicted"/>
<keyword evidence="5" id="KW-1185">Reference proteome</keyword>